<feature type="non-terminal residue" evidence="1">
    <location>
        <position position="135"/>
    </location>
</feature>
<feature type="non-terminal residue" evidence="1">
    <location>
        <position position="1"/>
    </location>
</feature>
<reference evidence="1" key="1">
    <citation type="submission" date="2013-11" db="EMBL/GenBank/DDBJ databases">
        <title>Genome sequence of the fusiform rust pathogen reveals effectors for host alternation and coevolution with pine.</title>
        <authorList>
            <consortium name="DOE Joint Genome Institute"/>
            <person name="Smith K."/>
            <person name="Pendleton A."/>
            <person name="Kubisiak T."/>
            <person name="Anderson C."/>
            <person name="Salamov A."/>
            <person name="Aerts A."/>
            <person name="Riley R."/>
            <person name="Clum A."/>
            <person name="Lindquist E."/>
            <person name="Ence D."/>
            <person name="Campbell M."/>
            <person name="Kronenberg Z."/>
            <person name="Feau N."/>
            <person name="Dhillon B."/>
            <person name="Hamelin R."/>
            <person name="Burleigh J."/>
            <person name="Smith J."/>
            <person name="Yandell M."/>
            <person name="Nelson C."/>
            <person name="Grigoriev I."/>
            <person name="Davis J."/>
        </authorList>
    </citation>
    <scope>NUCLEOTIDE SEQUENCE</scope>
    <source>
        <strain evidence="1">G11</strain>
    </source>
</reference>
<proteinExistence type="predicted"/>
<evidence type="ECO:0000313" key="1">
    <source>
        <dbReference type="EMBL" id="KAG0139190.1"/>
    </source>
</evidence>
<dbReference type="OrthoDB" id="2505141at2759"/>
<sequence length="135" mass="14979">SMIESIVKNLWEVVVPQGKTRVPSGLGTKANGKLKASEWHSLFATHLPLAAIENFIGDYQLFARGESSKFNLALLNNFVTLVECTHITGSRTTTSSDSACFGQVYQEYTSTSKEIPEDLKILPNHYYTLHTPAQM</sequence>
<dbReference type="AlphaFoldDB" id="A0A9P6N8A1"/>
<dbReference type="Proteomes" id="UP000886653">
    <property type="component" value="Unassembled WGS sequence"/>
</dbReference>
<protein>
    <submittedName>
        <fullName evidence="1">Uncharacterized protein</fullName>
    </submittedName>
</protein>
<dbReference type="EMBL" id="MU167728">
    <property type="protein sequence ID" value="KAG0139190.1"/>
    <property type="molecule type" value="Genomic_DNA"/>
</dbReference>
<comment type="caution">
    <text evidence="1">The sequence shown here is derived from an EMBL/GenBank/DDBJ whole genome shotgun (WGS) entry which is preliminary data.</text>
</comment>
<gene>
    <name evidence="1" type="ORF">CROQUDRAFT_15415</name>
</gene>
<organism evidence="1 2">
    <name type="scientific">Cronartium quercuum f. sp. fusiforme G11</name>
    <dbReference type="NCBI Taxonomy" id="708437"/>
    <lineage>
        <taxon>Eukaryota</taxon>
        <taxon>Fungi</taxon>
        <taxon>Dikarya</taxon>
        <taxon>Basidiomycota</taxon>
        <taxon>Pucciniomycotina</taxon>
        <taxon>Pucciniomycetes</taxon>
        <taxon>Pucciniales</taxon>
        <taxon>Coleosporiaceae</taxon>
        <taxon>Cronartium</taxon>
    </lineage>
</organism>
<accession>A0A9P6N8A1</accession>
<evidence type="ECO:0000313" key="2">
    <source>
        <dbReference type="Proteomes" id="UP000886653"/>
    </source>
</evidence>
<name>A0A9P6N8A1_9BASI</name>
<keyword evidence="2" id="KW-1185">Reference proteome</keyword>